<organism evidence="2 3">
    <name type="scientific">Segatella copri</name>
    <dbReference type="NCBI Taxonomy" id="165179"/>
    <lineage>
        <taxon>Bacteria</taxon>
        <taxon>Pseudomonadati</taxon>
        <taxon>Bacteroidota</taxon>
        <taxon>Bacteroidia</taxon>
        <taxon>Bacteroidales</taxon>
        <taxon>Prevotellaceae</taxon>
        <taxon>Segatella</taxon>
    </lineage>
</organism>
<evidence type="ECO:0000313" key="3">
    <source>
        <dbReference type="Proteomes" id="UP000285776"/>
    </source>
</evidence>
<dbReference type="InterPro" id="IPR007421">
    <property type="entry name" value="Schlafen_AlbA_2_dom"/>
</dbReference>
<reference evidence="2 3" key="1">
    <citation type="submission" date="2018-08" db="EMBL/GenBank/DDBJ databases">
        <title>A genome reference for cultivated species of the human gut microbiota.</title>
        <authorList>
            <person name="Zou Y."/>
            <person name="Xue W."/>
            <person name="Luo G."/>
        </authorList>
    </citation>
    <scope>NUCLEOTIDE SEQUENCE [LARGE SCALE GENOMIC DNA]</scope>
    <source>
        <strain evidence="2 3">AF10-17</strain>
    </source>
</reference>
<comment type="caution">
    <text evidence="2">The sequence shown here is derived from an EMBL/GenBank/DDBJ whole genome shotgun (WGS) entry which is preliminary data.</text>
</comment>
<feature type="domain" description="Schlafen AlbA-2" evidence="1">
    <location>
        <begin position="231"/>
        <end position="364"/>
    </location>
</feature>
<sequence>MNQIIIQNNQIVLRALDKYLLKDNRFSRFYLQKQKFSKARAFRKQSDYLNNLIKTIMATTKRSFEAKVIEVKNLSTGKYLRYVNMNNGEEGIVPEWCITSFVVLPNECIDSDGHVVVGTILKLREMEDGKIYPSTSYQHRANPLQKPSVPAKAKKMSKESLYEDAQLYQSVSLDELWNMFADKLRKNELTVDAILQAMDVKSKSSEKEQSAYLGTLLGVNSVDLGKQENFHREFKSSFMHSANPLRSERSFQNQQIFKEIVAFGNSHEMGDVYVGVGNDGTIRGVEDELLNEAPFENRADFQADFMNQLSQAIDNYSFVSQIKMIWYKTIEGKLFCRISIPKWEGGIILLNGCELYVRGDAGKKQLKNADLINYVLTCYQKKVA</sequence>
<name>A0AA92UAZ5_9BACT</name>
<keyword evidence="2" id="KW-0067">ATP-binding</keyword>
<dbReference type="RefSeq" id="WP_118150950.1">
    <property type="nucleotide sequence ID" value="NZ_QSAV01000002.1"/>
</dbReference>
<proteinExistence type="predicted"/>
<dbReference type="Proteomes" id="UP000285776">
    <property type="component" value="Unassembled WGS sequence"/>
</dbReference>
<dbReference type="Pfam" id="PF04326">
    <property type="entry name" value="SLFN_AlbA_2"/>
    <property type="match status" value="1"/>
</dbReference>
<dbReference type="EMBL" id="QSAV01000002">
    <property type="protein sequence ID" value="RGW82681.1"/>
    <property type="molecule type" value="Genomic_DNA"/>
</dbReference>
<evidence type="ECO:0000313" key="2">
    <source>
        <dbReference type="EMBL" id="RGW82681.1"/>
    </source>
</evidence>
<dbReference type="InterPro" id="IPR038461">
    <property type="entry name" value="Schlafen_AlbA_2_dom_sf"/>
</dbReference>
<gene>
    <name evidence="2" type="ORF">DWV53_00630</name>
</gene>
<keyword evidence="2" id="KW-0547">Nucleotide-binding</keyword>
<dbReference type="GO" id="GO:0005524">
    <property type="term" value="F:ATP binding"/>
    <property type="evidence" value="ECO:0007669"/>
    <property type="project" value="UniProtKB-KW"/>
</dbReference>
<evidence type="ECO:0000259" key="1">
    <source>
        <dbReference type="Pfam" id="PF04326"/>
    </source>
</evidence>
<dbReference type="AlphaFoldDB" id="A0AA92UAZ5"/>
<dbReference type="Gene3D" id="3.30.950.30">
    <property type="entry name" value="Schlafen, AAA domain"/>
    <property type="match status" value="1"/>
</dbReference>
<protein>
    <submittedName>
        <fullName evidence="2">ATP-binding protein</fullName>
    </submittedName>
</protein>
<accession>A0AA92UAZ5</accession>